<name>A0A8S9GGX7_BRACR</name>
<feature type="region of interest" description="Disordered" evidence="1">
    <location>
        <begin position="155"/>
        <end position="216"/>
    </location>
</feature>
<evidence type="ECO:0000313" key="2">
    <source>
        <dbReference type="EMBL" id="KAF2545213.1"/>
    </source>
</evidence>
<evidence type="ECO:0000256" key="1">
    <source>
        <dbReference type="SAM" id="MobiDB-lite"/>
    </source>
</evidence>
<dbReference type="AlphaFoldDB" id="A0A8S9GGX7"/>
<protein>
    <submittedName>
        <fullName evidence="2">Uncharacterized protein</fullName>
    </submittedName>
</protein>
<feature type="compositionally biased region" description="Polar residues" evidence="1">
    <location>
        <begin position="167"/>
        <end position="181"/>
    </location>
</feature>
<dbReference type="EMBL" id="QGKY02001925">
    <property type="protein sequence ID" value="KAF2545213.1"/>
    <property type="molecule type" value="Genomic_DNA"/>
</dbReference>
<feature type="region of interest" description="Disordered" evidence="1">
    <location>
        <begin position="429"/>
        <end position="450"/>
    </location>
</feature>
<feature type="compositionally biased region" description="Polar residues" evidence="1">
    <location>
        <begin position="429"/>
        <end position="443"/>
    </location>
</feature>
<proteinExistence type="predicted"/>
<accession>A0A8S9GGX7</accession>
<reference evidence="2" key="1">
    <citation type="submission" date="2019-12" db="EMBL/GenBank/DDBJ databases">
        <title>Genome sequencing and annotation of Brassica cretica.</title>
        <authorList>
            <person name="Studholme D.J."/>
            <person name="Sarris P.F."/>
        </authorList>
    </citation>
    <scope>NUCLEOTIDE SEQUENCE</scope>
    <source>
        <strain evidence="2">PFS-102/07</strain>
        <tissue evidence="2">Leaf</tissue>
    </source>
</reference>
<gene>
    <name evidence="2" type="ORF">F2Q70_00023811</name>
</gene>
<sequence length="450" mass="48948">MDNELFMNAGVLSHPSEMTSLSSSSPPAMLNWASMETHLLEQSITRNVPRDCFFGEKSTEQSIFGSALNSLVSPPPSESNFSGGGAGENYVTRELVGDLGNIGDIYGAPASFGNGSGSCYATPMMSSPPLDAFSGDSRFAERAARFSCLGSRSFNGRRTNGPVAETASINGEMTRVSSNSALKPPAGESSGESSRKRKAKSKEHSPSTASPSPNLSKFLSMKLSSVNTRLDFNMDALMSKDIFPSSNNQQVPQLESPSHILLADDHHSHTLQLNPNDSSNNIMNPMETSESRSFNSQLPTLTHFTDSISQFLSMKLSSVNTRLDFNMDALMSKDIFPSSNNQQVPQLESSSHILLADHHSHTLQLNPNDSSNNIMNPMETSESRSFNSQLPTLTHFTDSISQFSTFPEDDLHSIIHMGFAQNQIREPNQVHSTSFQGPSNQVPSHMKAEL</sequence>
<comment type="caution">
    <text evidence="2">The sequence shown here is derived from an EMBL/GenBank/DDBJ whole genome shotgun (WGS) entry which is preliminary data.</text>
</comment>
<organism evidence="2">
    <name type="scientific">Brassica cretica</name>
    <name type="common">Mustard</name>
    <dbReference type="NCBI Taxonomy" id="69181"/>
    <lineage>
        <taxon>Eukaryota</taxon>
        <taxon>Viridiplantae</taxon>
        <taxon>Streptophyta</taxon>
        <taxon>Embryophyta</taxon>
        <taxon>Tracheophyta</taxon>
        <taxon>Spermatophyta</taxon>
        <taxon>Magnoliopsida</taxon>
        <taxon>eudicotyledons</taxon>
        <taxon>Gunneridae</taxon>
        <taxon>Pentapetalae</taxon>
        <taxon>rosids</taxon>
        <taxon>malvids</taxon>
        <taxon>Brassicales</taxon>
        <taxon>Brassicaceae</taxon>
        <taxon>Brassiceae</taxon>
        <taxon>Brassica</taxon>
    </lineage>
</organism>
<feature type="compositionally biased region" description="Polar residues" evidence="1">
    <location>
        <begin position="206"/>
        <end position="216"/>
    </location>
</feature>